<evidence type="ECO:0000313" key="3">
    <source>
        <dbReference type="RefSeq" id="XP_011037981.1"/>
    </source>
</evidence>
<dbReference type="AlphaFoldDB" id="A0AAJ6UZ96"/>
<dbReference type="NCBIfam" id="TIGR01640">
    <property type="entry name" value="F_box_assoc_1"/>
    <property type="match status" value="1"/>
</dbReference>
<dbReference type="Pfam" id="PF08268">
    <property type="entry name" value="FBA_3"/>
    <property type="match status" value="1"/>
</dbReference>
<sequence>MVGSMASSFSILTSPKQKNSPSIDAVLGNDDLVTEILLRVPPKAVLRFKLVSKKWLSIISNTSFATRHTHLNPHTVSALLLRVSFSSKEPPTHKYVSLDGKSLAYFSYDFLDFDPSNNPGCIYVSQSCNGLLLCSKCRRDLPERSQPINYIFNPTTRQFAVLPPPPDDGQFFDSIQLVFDPSESSCYRVVCTQFFTSELKIYVFSSETKDWKLCVSQESFDFLPVNFADGVFWNGAVHWISPMGNGFSFLLDKECLETIPRPPLPENWQEQNFRYFGESDRHLHFIGVLAGNPNPDDLNRGIVTPDMSHDQSTDQSIVVYTMERGFSKWFVKYCLHMNAIVMAYPEITEDEDLAASPFSAEKGSVRLLSFIGGDNNEGPLLVMWILGEIISFCFKDKTFKKILRLPFKHATCYALNYTETLSCV</sequence>
<dbReference type="Proteomes" id="UP000694918">
    <property type="component" value="Unplaced"/>
</dbReference>
<dbReference type="InterPro" id="IPR001810">
    <property type="entry name" value="F-box_dom"/>
</dbReference>
<dbReference type="SUPFAM" id="SSF81383">
    <property type="entry name" value="F-box domain"/>
    <property type="match status" value="1"/>
</dbReference>
<gene>
    <name evidence="3" type="primary">LOC105135006</name>
</gene>
<dbReference type="CDD" id="cd22157">
    <property type="entry name" value="F-box_AtFBW1-like"/>
    <property type="match status" value="1"/>
</dbReference>
<organism evidence="2 3">
    <name type="scientific">Populus euphratica</name>
    <name type="common">Euphrates poplar</name>
    <dbReference type="NCBI Taxonomy" id="75702"/>
    <lineage>
        <taxon>Eukaryota</taxon>
        <taxon>Viridiplantae</taxon>
        <taxon>Streptophyta</taxon>
        <taxon>Embryophyta</taxon>
        <taxon>Tracheophyta</taxon>
        <taxon>Spermatophyta</taxon>
        <taxon>Magnoliopsida</taxon>
        <taxon>eudicotyledons</taxon>
        <taxon>Gunneridae</taxon>
        <taxon>Pentapetalae</taxon>
        <taxon>rosids</taxon>
        <taxon>fabids</taxon>
        <taxon>Malpighiales</taxon>
        <taxon>Salicaceae</taxon>
        <taxon>Saliceae</taxon>
        <taxon>Populus</taxon>
    </lineage>
</organism>
<protein>
    <submittedName>
        <fullName evidence="3">F-box protein At5g07610-like</fullName>
    </submittedName>
</protein>
<proteinExistence type="predicted"/>
<dbReference type="KEGG" id="peu:105135006"/>
<accession>A0AAJ6UZ96</accession>
<name>A0AAJ6UZ96_POPEU</name>
<dbReference type="PANTHER" id="PTHR35546:SF115">
    <property type="entry name" value="F-BOX DOMAIN-CONTAINING PROTEIN"/>
    <property type="match status" value="1"/>
</dbReference>
<evidence type="ECO:0000259" key="1">
    <source>
        <dbReference type="SMART" id="SM00256"/>
    </source>
</evidence>
<dbReference type="RefSeq" id="XP_011037981.1">
    <property type="nucleotide sequence ID" value="XM_011039679.1"/>
</dbReference>
<dbReference type="InterPro" id="IPR036047">
    <property type="entry name" value="F-box-like_dom_sf"/>
</dbReference>
<dbReference type="GeneID" id="105135006"/>
<dbReference type="InterPro" id="IPR017451">
    <property type="entry name" value="F-box-assoc_interact_dom"/>
</dbReference>
<dbReference type="Pfam" id="PF00646">
    <property type="entry name" value="F-box"/>
    <property type="match status" value="1"/>
</dbReference>
<keyword evidence="2" id="KW-1185">Reference proteome</keyword>
<dbReference type="InterPro" id="IPR013187">
    <property type="entry name" value="F-box-assoc_dom_typ3"/>
</dbReference>
<dbReference type="InterPro" id="IPR055290">
    <property type="entry name" value="At3g26010-like"/>
</dbReference>
<dbReference type="PANTHER" id="PTHR35546">
    <property type="entry name" value="F-BOX PROTEIN INTERACTION DOMAIN PROTEIN-RELATED"/>
    <property type="match status" value="1"/>
</dbReference>
<reference evidence="3" key="1">
    <citation type="submission" date="2025-08" db="UniProtKB">
        <authorList>
            <consortium name="RefSeq"/>
        </authorList>
    </citation>
    <scope>IDENTIFICATION</scope>
</reference>
<dbReference type="SMART" id="SM00256">
    <property type="entry name" value="FBOX"/>
    <property type="match status" value="1"/>
</dbReference>
<feature type="domain" description="F-box" evidence="1">
    <location>
        <begin position="28"/>
        <end position="68"/>
    </location>
</feature>
<evidence type="ECO:0000313" key="2">
    <source>
        <dbReference type="Proteomes" id="UP000694918"/>
    </source>
</evidence>